<keyword evidence="1" id="KW-0812">Transmembrane</keyword>
<proteinExistence type="predicted"/>
<evidence type="ECO:0000256" key="1">
    <source>
        <dbReference type="SAM" id="Phobius"/>
    </source>
</evidence>
<feature type="transmembrane region" description="Helical" evidence="1">
    <location>
        <begin position="63"/>
        <end position="84"/>
    </location>
</feature>
<keyword evidence="1" id="KW-1133">Transmembrane helix</keyword>
<feature type="transmembrane region" description="Helical" evidence="1">
    <location>
        <begin position="12"/>
        <end position="28"/>
    </location>
</feature>
<feature type="transmembrane region" description="Helical" evidence="1">
    <location>
        <begin position="40"/>
        <end position="57"/>
    </location>
</feature>
<comment type="caution">
    <text evidence="2">The sequence shown here is derived from an EMBL/GenBank/DDBJ whole genome shotgun (WGS) entry which is preliminary data.</text>
</comment>
<sequence>MSNSFPKNFLKLFIETHVTIIKWIIVYIKSKGLTSKNSLLAYHFEQIFGFFLLPLVINTNLSIIISTVPLLLFLNYIELILFILRIPGIINSVAEQKKYIPFVGKIFKNKFGFLV</sequence>
<gene>
    <name evidence="2" type="ORF">F8D52_02495</name>
</gene>
<dbReference type="Proteomes" id="UP000326384">
    <property type="component" value="Unassembled WGS sequence"/>
</dbReference>
<reference evidence="2 3" key="1">
    <citation type="journal article" date="2019" name="Stand. Genomic Sci.">
        <title>Draft Whole-Genome Sequence of a Novel Chryseobacterium viscerum Strain Isolated from Fresh Water at Dripping Springs, New Mexico.</title>
        <authorList>
            <person name="Kyndt J.A."/>
            <person name="Moore T.C."/>
        </authorList>
    </citation>
    <scope>NUCLEOTIDE SEQUENCE [LARGE SCALE GENOMIC DNA]</scope>
    <source>
        <strain evidence="2 3">DPS</strain>
    </source>
</reference>
<keyword evidence="1" id="KW-0472">Membrane</keyword>
<dbReference type="EMBL" id="VTPV01000001">
    <property type="protein sequence ID" value="KAB1232855.1"/>
    <property type="molecule type" value="Genomic_DNA"/>
</dbReference>
<accession>A0A5N4BXA9</accession>
<evidence type="ECO:0000313" key="2">
    <source>
        <dbReference type="EMBL" id="KAB1232855.1"/>
    </source>
</evidence>
<keyword evidence="3" id="KW-1185">Reference proteome</keyword>
<protein>
    <submittedName>
        <fullName evidence="2">DUF4870 domain-containing protein</fullName>
    </submittedName>
</protein>
<organism evidence="2 3">
    <name type="scientific">Chryseobacterium viscerum</name>
    <dbReference type="NCBI Taxonomy" id="1037377"/>
    <lineage>
        <taxon>Bacteria</taxon>
        <taxon>Pseudomonadati</taxon>
        <taxon>Bacteroidota</taxon>
        <taxon>Flavobacteriia</taxon>
        <taxon>Flavobacteriales</taxon>
        <taxon>Weeksellaceae</taxon>
        <taxon>Chryseobacterium group</taxon>
        <taxon>Chryseobacterium</taxon>
    </lineage>
</organism>
<evidence type="ECO:0000313" key="3">
    <source>
        <dbReference type="Proteomes" id="UP000326384"/>
    </source>
</evidence>
<name>A0A5N4BXA9_9FLAO</name>